<gene>
    <name evidence="2" type="ORF">HG15A2_45380</name>
</gene>
<dbReference type="OrthoDB" id="9777090at2"/>
<accession>A0A517N224</accession>
<evidence type="ECO:0000313" key="2">
    <source>
        <dbReference type="EMBL" id="QDT01196.1"/>
    </source>
</evidence>
<dbReference type="Pfam" id="PF12146">
    <property type="entry name" value="Hydrolase_4"/>
    <property type="match status" value="1"/>
</dbReference>
<dbReference type="EMBL" id="CP036263">
    <property type="protein sequence ID" value="QDT01196.1"/>
    <property type="molecule type" value="Genomic_DNA"/>
</dbReference>
<dbReference type="GO" id="GO:0016787">
    <property type="term" value="F:hydrolase activity"/>
    <property type="evidence" value="ECO:0007669"/>
    <property type="project" value="UniProtKB-KW"/>
</dbReference>
<dbReference type="InterPro" id="IPR022742">
    <property type="entry name" value="Hydrolase_4"/>
</dbReference>
<proteinExistence type="predicted"/>
<name>A0A517N224_9BACT</name>
<dbReference type="Proteomes" id="UP000319852">
    <property type="component" value="Chromosome"/>
</dbReference>
<keyword evidence="3" id="KW-1185">Reference proteome</keyword>
<protein>
    <submittedName>
        <fullName evidence="2">Alpha/beta hydrolase family protein</fullName>
    </submittedName>
</protein>
<dbReference type="SUPFAM" id="SSF53474">
    <property type="entry name" value="alpha/beta-Hydrolases"/>
    <property type="match status" value="1"/>
</dbReference>
<reference evidence="2 3" key="1">
    <citation type="submission" date="2019-02" db="EMBL/GenBank/DDBJ databases">
        <title>Deep-cultivation of Planctomycetes and their phenomic and genomic characterization uncovers novel biology.</title>
        <authorList>
            <person name="Wiegand S."/>
            <person name="Jogler M."/>
            <person name="Boedeker C."/>
            <person name="Pinto D."/>
            <person name="Vollmers J."/>
            <person name="Rivas-Marin E."/>
            <person name="Kohn T."/>
            <person name="Peeters S.H."/>
            <person name="Heuer A."/>
            <person name="Rast P."/>
            <person name="Oberbeckmann S."/>
            <person name="Bunk B."/>
            <person name="Jeske O."/>
            <person name="Meyerdierks A."/>
            <person name="Storesund J.E."/>
            <person name="Kallscheuer N."/>
            <person name="Luecker S."/>
            <person name="Lage O.M."/>
            <person name="Pohl T."/>
            <person name="Merkel B.J."/>
            <person name="Hornburger P."/>
            <person name="Mueller R.-W."/>
            <person name="Bruemmer F."/>
            <person name="Labrenz M."/>
            <person name="Spormann A.M."/>
            <person name="Op den Camp H."/>
            <person name="Overmann J."/>
            <person name="Amann R."/>
            <person name="Jetten M.S.M."/>
            <person name="Mascher T."/>
            <person name="Medema M.H."/>
            <person name="Devos D.P."/>
            <person name="Kaster A.-K."/>
            <person name="Ovreas L."/>
            <person name="Rohde M."/>
            <person name="Galperin M.Y."/>
            <person name="Jogler C."/>
        </authorList>
    </citation>
    <scope>NUCLEOTIDE SEQUENCE [LARGE SCALE GENOMIC DNA]</scope>
    <source>
        <strain evidence="2 3">HG15A2</strain>
    </source>
</reference>
<dbReference type="PANTHER" id="PTHR12277:SF81">
    <property type="entry name" value="PROTEIN ABHD13"/>
    <property type="match status" value="1"/>
</dbReference>
<dbReference type="InterPro" id="IPR029058">
    <property type="entry name" value="AB_hydrolase_fold"/>
</dbReference>
<dbReference type="Gene3D" id="3.40.50.1820">
    <property type="entry name" value="alpha/beta hydrolase"/>
    <property type="match status" value="1"/>
</dbReference>
<dbReference type="RefSeq" id="WP_145063216.1">
    <property type="nucleotide sequence ID" value="NZ_CP036263.1"/>
</dbReference>
<sequence>MLSVFERWLVFPAPHANNADLQPAGLVFEDVFFSAEDGTKLNGWYVPHDSPRAVVLYCHGNGEDVPRLANRLKVLHDRIGVAVFAWDYRGYGRSEGTPHEENVVADARAAQLWLAERAGIAPEEVLLMGRSLGGAATIAVASEYPVRGLVLDRTFATLTDAAAVHFPWLPVRWMMRNRFDSVERIAKYQGPLLQTHGTEDEVIPFDHAEELFAASASEQKRFMRVEGANHNGPLPEECYAALDEFLDALP</sequence>
<evidence type="ECO:0000313" key="3">
    <source>
        <dbReference type="Proteomes" id="UP000319852"/>
    </source>
</evidence>
<dbReference type="KEGG" id="amob:HG15A2_45380"/>
<feature type="domain" description="Serine aminopeptidase S33" evidence="1">
    <location>
        <begin position="50"/>
        <end position="151"/>
    </location>
</feature>
<keyword evidence="2" id="KW-0378">Hydrolase</keyword>
<dbReference type="PANTHER" id="PTHR12277">
    <property type="entry name" value="ALPHA/BETA HYDROLASE DOMAIN-CONTAINING PROTEIN"/>
    <property type="match status" value="1"/>
</dbReference>
<evidence type="ECO:0000259" key="1">
    <source>
        <dbReference type="Pfam" id="PF12146"/>
    </source>
</evidence>
<dbReference type="AlphaFoldDB" id="A0A517N224"/>
<organism evidence="2 3">
    <name type="scientific">Adhaeretor mobilis</name>
    <dbReference type="NCBI Taxonomy" id="1930276"/>
    <lineage>
        <taxon>Bacteria</taxon>
        <taxon>Pseudomonadati</taxon>
        <taxon>Planctomycetota</taxon>
        <taxon>Planctomycetia</taxon>
        <taxon>Pirellulales</taxon>
        <taxon>Lacipirellulaceae</taxon>
        <taxon>Adhaeretor</taxon>
    </lineage>
</organism>